<dbReference type="KEGG" id="pdis:D8B20_20150"/>
<protein>
    <submittedName>
        <fullName evidence="1">Uncharacterized protein</fullName>
    </submittedName>
</protein>
<name>A0A518XJ84_9GAMM</name>
<dbReference type="Proteomes" id="UP000319411">
    <property type="component" value="Plasmid unnamed2"/>
</dbReference>
<sequence length="183" mass="20724">MPSLLNNSLSLVVLTSALILSGCSNLVPRLHQDYTGSDAATLLIQQEEIAGSVTLLRYENKGECYDRTETYTVKPSMFDTSRRVFILKIQPGKLLAVQQIYTVRKQSFPLGPFTNYHLIKKLPFIPQPGKRYYFAVDRGVHEIPNDYLITSNTDPKKVISEFPQLAQPSWDASKLCQHIYGNE</sequence>
<dbReference type="EMBL" id="CP032704">
    <property type="protein sequence ID" value="QDY44248.1"/>
    <property type="molecule type" value="Genomic_DNA"/>
</dbReference>
<accession>A0A518XJ84</accession>
<evidence type="ECO:0000313" key="2">
    <source>
        <dbReference type="Proteomes" id="UP000319411"/>
    </source>
</evidence>
<reference evidence="1 2" key="1">
    <citation type="submission" date="2018-10" db="EMBL/GenBank/DDBJ databases">
        <title>Genome Sequencing of Pantoea dispersa DSM 32899.</title>
        <authorList>
            <person name="Nawrath M."/>
            <person name="Ottenheim C."/>
            <person name="Wilm A."/>
            <person name="Zimmermann W."/>
            <person name="Wu J.C."/>
        </authorList>
    </citation>
    <scope>NUCLEOTIDE SEQUENCE [LARGE SCALE GENOMIC DNA]</scope>
    <source>
        <strain evidence="1 2">DSM 32899</strain>
        <plasmid evidence="1 2">unnamed2</plasmid>
    </source>
</reference>
<evidence type="ECO:0000313" key="1">
    <source>
        <dbReference type="EMBL" id="QDY44248.1"/>
    </source>
</evidence>
<dbReference type="RefSeq" id="WP_145891684.1">
    <property type="nucleotide sequence ID" value="NZ_CP032704.1"/>
</dbReference>
<dbReference type="OrthoDB" id="6540006at2"/>
<proteinExistence type="predicted"/>
<keyword evidence="1" id="KW-0614">Plasmid</keyword>
<gene>
    <name evidence="1" type="ORF">D8B20_20150</name>
</gene>
<keyword evidence="2" id="KW-1185">Reference proteome</keyword>
<organism evidence="1 2">
    <name type="scientific">Candidatus Pantoea soli</name>
    <dbReference type="NCBI Taxonomy" id="3098669"/>
    <lineage>
        <taxon>Bacteria</taxon>
        <taxon>Pseudomonadati</taxon>
        <taxon>Pseudomonadota</taxon>
        <taxon>Gammaproteobacteria</taxon>
        <taxon>Enterobacterales</taxon>
        <taxon>Erwiniaceae</taxon>
        <taxon>Pantoea</taxon>
    </lineage>
</organism>
<dbReference type="AlphaFoldDB" id="A0A518XJ84"/>
<geneLocation type="plasmid" evidence="1 2">
    <name>unnamed2</name>
</geneLocation>